<evidence type="ECO:0000259" key="1">
    <source>
        <dbReference type="Pfam" id="PF17389"/>
    </source>
</evidence>
<dbReference type="PANTHER" id="PTHR34987:SF5">
    <property type="entry name" value="ALPHA-RHAMNOSIDASE"/>
    <property type="match status" value="1"/>
</dbReference>
<dbReference type="GO" id="GO:0005975">
    <property type="term" value="P:carbohydrate metabolic process"/>
    <property type="evidence" value="ECO:0007669"/>
    <property type="project" value="InterPro"/>
</dbReference>
<dbReference type="Gene3D" id="1.50.10.10">
    <property type="match status" value="1"/>
</dbReference>
<name>A0AAD6HM15_9EURO</name>
<dbReference type="GO" id="GO:0003824">
    <property type="term" value="F:catalytic activity"/>
    <property type="evidence" value="ECO:0007669"/>
    <property type="project" value="UniProtKB-ARBA"/>
</dbReference>
<dbReference type="InterPro" id="IPR012341">
    <property type="entry name" value="6hp_glycosidase-like_sf"/>
</dbReference>
<dbReference type="AlphaFoldDB" id="A0AAD6HM15"/>
<dbReference type="Proteomes" id="UP001215712">
    <property type="component" value="Unassembled WGS sequence"/>
</dbReference>
<dbReference type="PANTHER" id="PTHR34987">
    <property type="entry name" value="C, PUTATIVE (AFU_ORTHOLOGUE AFUA_3G02880)-RELATED"/>
    <property type="match status" value="1"/>
</dbReference>
<dbReference type="InterPro" id="IPR008928">
    <property type="entry name" value="6-hairpin_glycosidase_sf"/>
</dbReference>
<evidence type="ECO:0000259" key="2">
    <source>
        <dbReference type="Pfam" id="PF17390"/>
    </source>
</evidence>
<keyword evidence="4" id="KW-1185">Reference proteome</keyword>
<evidence type="ECO:0000313" key="3">
    <source>
        <dbReference type="EMBL" id="KAJ5727148.1"/>
    </source>
</evidence>
<reference evidence="3" key="2">
    <citation type="submission" date="2023-01" db="EMBL/GenBank/DDBJ databases">
        <authorList>
            <person name="Petersen C."/>
        </authorList>
    </citation>
    <scope>NUCLEOTIDE SEQUENCE</scope>
    <source>
        <strain evidence="3">IBT 17514</strain>
    </source>
</reference>
<dbReference type="Pfam" id="PF17390">
    <property type="entry name" value="Bac_rhamnosid_C"/>
    <property type="match status" value="1"/>
</dbReference>
<evidence type="ECO:0000313" key="4">
    <source>
        <dbReference type="Proteomes" id="UP001215712"/>
    </source>
</evidence>
<protein>
    <recommendedName>
        <fullName evidence="5">Alpha-L-rhamnosidase</fullName>
    </recommendedName>
</protein>
<dbReference type="SUPFAM" id="SSF48208">
    <property type="entry name" value="Six-hairpin glycosidases"/>
    <property type="match status" value="1"/>
</dbReference>
<dbReference type="Gene3D" id="2.60.420.10">
    <property type="entry name" value="Maltose phosphorylase, domain 3"/>
    <property type="match status" value="1"/>
</dbReference>
<feature type="domain" description="Alpha-L-rhamnosidase C-terminal" evidence="2">
    <location>
        <begin position="621"/>
        <end position="688"/>
    </location>
</feature>
<gene>
    <name evidence="3" type="ORF">N7493_004968</name>
</gene>
<feature type="domain" description="Alpha-L-rhamnosidase six-hairpin glycosidase" evidence="1">
    <location>
        <begin position="289"/>
        <end position="466"/>
    </location>
</feature>
<proteinExistence type="predicted"/>
<dbReference type="InterPro" id="IPR035396">
    <property type="entry name" value="Bac_rhamnosid6H"/>
</dbReference>
<organism evidence="3 4">
    <name type="scientific">Penicillium malachiteum</name>
    <dbReference type="NCBI Taxonomy" id="1324776"/>
    <lineage>
        <taxon>Eukaryota</taxon>
        <taxon>Fungi</taxon>
        <taxon>Dikarya</taxon>
        <taxon>Ascomycota</taxon>
        <taxon>Pezizomycotina</taxon>
        <taxon>Eurotiomycetes</taxon>
        <taxon>Eurotiomycetidae</taxon>
        <taxon>Eurotiales</taxon>
        <taxon>Aspergillaceae</taxon>
        <taxon>Penicillium</taxon>
    </lineage>
</organism>
<accession>A0AAD6HM15</accession>
<dbReference type="InterPro" id="IPR035398">
    <property type="entry name" value="Bac_rhamnosid_C"/>
</dbReference>
<evidence type="ECO:0008006" key="5">
    <source>
        <dbReference type="Google" id="ProtNLM"/>
    </source>
</evidence>
<comment type="caution">
    <text evidence="3">The sequence shown here is derived from an EMBL/GenBank/DDBJ whole genome shotgun (WGS) entry which is preliminary data.</text>
</comment>
<sequence length="737" mass="80682">MHKYRDYVELEAISHAISNMVACKFLHGVLFTVLSAYTVSGAAVSRSYERDLQNSSWHRYVRSPSSTIVKPENILFANITGNVTNPNGLLKADSPPTILTRKEGDTDIPSLVVDFGRNVVGIVSIHFAGSSNSSEGFPGLKLAFSETQHYLTNVSDFTRSDNMGADQKLTNGTDQPYTWTDQAGCQYDTKVCSDGLHGFRYLRIWLGAVEGDAPYTQQYGAVSISNIELEWSAYLGTPDTYTGWFECSDEDLTQWWYDGVYTTDMDTYTFLANETDPRNSASSTLQGKEVIFDGAKRDRDPYVGDLAVAALTSYLSHDNPDATRNILADLADHQRYDGWIPPASINNYTLDLYDYPMWWVVCTADLVMYTGDTEFASKYYDVMKKTLDNYYAQNLASNSGLLNKTNGYGDYAFLPRSGVITYYNALYIHALHSAAQLADILNHPEDSSAWNSRASAVSDKILARNWDPAVGAFFDGGPCPNNAADTICNVHAQDGNGLAVLSGSVNSSLAISLLDYYGNTTSRPYGNAFYDNDLLSEGFSQRVYAFISYFELAARFATPGASHSAIEEIKRLYGWMSTHDPEVTFWEGIGANGSPYEEGFTSMAHGWSTGIVPLMSSYILGVKPTGPGFRTWQICPVVDAGDLTWARGQAGTPRGPIQVSWSKVDNGTFEMHIEVPKDTSGVVCVPTTGFNSTRVLMDGKQARQAANASIVGPIATSGDGYELIQVDGGSHTIVVGA</sequence>
<dbReference type="EMBL" id="JAQJAN010000006">
    <property type="protein sequence ID" value="KAJ5727148.1"/>
    <property type="molecule type" value="Genomic_DNA"/>
</dbReference>
<reference evidence="3" key="1">
    <citation type="journal article" date="2023" name="IMA Fungus">
        <title>Comparative genomic study of the Penicillium genus elucidates a diverse pangenome and 15 lateral gene transfer events.</title>
        <authorList>
            <person name="Petersen C."/>
            <person name="Sorensen T."/>
            <person name="Nielsen M.R."/>
            <person name="Sondergaard T.E."/>
            <person name="Sorensen J.L."/>
            <person name="Fitzpatrick D.A."/>
            <person name="Frisvad J.C."/>
            <person name="Nielsen K.L."/>
        </authorList>
    </citation>
    <scope>NUCLEOTIDE SEQUENCE</scope>
    <source>
        <strain evidence="3">IBT 17514</strain>
    </source>
</reference>
<dbReference type="Pfam" id="PF17389">
    <property type="entry name" value="Bac_rhamnosid6H"/>
    <property type="match status" value="1"/>
</dbReference>